<dbReference type="RefSeq" id="WP_092653855.1">
    <property type="nucleotide sequence ID" value="NZ_FOHA01000023.1"/>
</dbReference>
<dbReference type="PANTHER" id="PTHR43414:SF6">
    <property type="entry name" value="MULTIDRUG RESISTANCE PROTEIN MDTG"/>
    <property type="match status" value="1"/>
</dbReference>
<feature type="transmembrane region" description="Helical" evidence="7">
    <location>
        <begin position="20"/>
        <end position="44"/>
    </location>
</feature>
<evidence type="ECO:0000256" key="3">
    <source>
        <dbReference type="ARBA" id="ARBA00022475"/>
    </source>
</evidence>
<accession>A0A1H9U800</accession>
<dbReference type="InterPro" id="IPR011701">
    <property type="entry name" value="MFS"/>
</dbReference>
<dbReference type="Pfam" id="PF07690">
    <property type="entry name" value="MFS_1"/>
    <property type="match status" value="1"/>
</dbReference>
<keyword evidence="5 7" id="KW-1133">Transmembrane helix</keyword>
<comment type="subcellular location">
    <subcellularLocation>
        <location evidence="1">Cell membrane</location>
        <topology evidence="1">Multi-pass membrane protein</topology>
    </subcellularLocation>
</comment>
<keyword evidence="4 7" id="KW-0812">Transmembrane</keyword>
<feature type="transmembrane region" description="Helical" evidence="7">
    <location>
        <begin position="223"/>
        <end position="247"/>
    </location>
</feature>
<dbReference type="SUPFAM" id="SSF103473">
    <property type="entry name" value="MFS general substrate transporter"/>
    <property type="match status" value="1"/>
</dbReference>
<feature type="domain" description="Major facilitator superfamily (MFS) profile" evidence="8">
    <location>
        <begin position="18"/>
        <end position="405"/>
    </location>
</feature>
<evidence type="ECO:0000313" key="10">
    <source>
        <dbReference type="Proteomes" id="UP000198948"/>
    </source>
</evidence>
<keyword evidence="6 7" id="KW-0472">Membrane</keyword>
<keyword evidence="3" id="KW-1003">Cell membrane</keyword>
<dbReference type="AlphaFoldDB" id="A0A1H9U800"/>
<feature type="transmembrane region" description="Helical" evidence="7">
    <location>
        <begin position="293"/>
        <end position="315"/>
    </location>
</feature>
<dbReference type="OrthoDB" id="65739at2"/>
<dbReference type="STRING" id="142588.SAMN04488559_1239"/>
<dbReference type="Gene3D" id="1.20.1250.20">
    <property type="entry name" value="MFS general substrate transporter like domains"/>
    <property type="match status" value="2"/>
</dbReference>
<dbReference type="Proteomes" id="UP000198948">
    <property type="component" value="Unassembled WGS sequence"/>
</dbReference>
<dbReference type="PROSITE" id="PS50850">
    <property type="entry name" value="MFS"/>
    <property type="match status" value="1"/>
</dbReference>
<feature type="transmembrane region" description="Helical" evidence="7">
    <location>
        <begin position="178"/>
        <end position="196"/>
    </location>
</feature>
<feature type="transmembrane region" description="Helical" evidence="7">
    <location>
        <begin position="56"/>
        <end position="77"/>
    </location>
</feature>
<evidence type="ECO:0000256" key="2">
    <source>
        <dbReference type="ARBA" id="ARBA00022448"/>
    </source>
</evidence>
<feature type="transmembrane region" description="Helical" evidence="7">
    <location>
        <begin position="89"/>
        <end position="108"/>
    </location>
</feature>
<protein>
    <submittedName>
        <fullName evidence="9">MFS transporter, DHA1 family, multidrug resistance protein</fullName>
    </submittedName>
</protein>
<dbReference type="PANTHER" id="PTHR43414">
    <property type="entry name" value="MULTIDRUG RESISTANCE PROTEIN MDTG"/>
    <property type="match status" value="1"/>
</dbReference>
<dbReference type="CDD" id="cd17391">
    <property type="entry name" value="MFS_MdtG_MDR_like"/>
    <property type="match status" value="1"/>
</dbReference>
<feature type="transmembrane region" description="Helical" evidence="7">
    <location>
        <begin position="259"/>
        <end position="281"/>
    </location>
</feature>
<evidence type="ECO:0000256" key="6">
    <source>
        <dbReference type="ARBA" id="ARBA00023136"/>
    </source>
</evidence>
<evidence type="ECO:0000259" key="8">
    <source>
        <dbReference type="PROSITE" id="PS50850"/>
    </source>
</evidence>
<evidence type="ECO:0000256" key="4">
    <source>
        <dbReference type="ARBA" id="ARBA00022692"/>
    </source>
</evidence>
<dbReference type="InterPro" id="IPR020846">
    <property type="entry name" value="MFS_dom"/>
</dbReference>
<reference evidence="9 10" key="1">
    <citation type="submission" date="2016-10" db="EMBL/GenBank/DDBJ databases">
        <authorList>
            <person name="de Groot N.N."/>
        </authorList>
    </citation>
    <scope>NUCLEOTIDE SEQUENCE [LARGE SCALE GENOMIC DNA]</scope>
    <source>
        <strain evidence="9 10">DSM 13760</strain>
    </source>
</reference>
<organism evidence="9 10">
    <name type="scientific">Isobaculum melis</name>
    <dbReference type="NCBI Taxonomy" id="142588"/>
    <lineage>
        <taxon>Bacteria</taxon>
        <taxon>Bacillati</taxon>
        <taxon>Bacillota</taxon>
        <taxon>Bacilli</taxon>
        <taxon>Lactobacillales</taxon>
        <taxon>Carnobacteriaceae</taxon>
        <taxon>Isobaculum</taxon>
    </lineage>
</organism>
<dbReference type="GO" id="GO:0022857">
    <property type="term" value="F:transmembrane transporter activity"/>
    <property type="evidence" value="ECO:0007669"/>
    <property type="project" value="InterPro"/>
</dbReference>
<evidence type="ECO:0000256" key="1">
    <source>
        <dbReference type="ARBA" id="ARBA00004651"/>
    </source>
</evidence>
<dbReference type="InterPro" id="IPR036259">
    <property type="entry name" value="MFS_trans_sf"/>
</dbReference>
<dbReference type="EMBL" id="FOHA01000023">
    <property type="protein sequence ID" value="SES05368.1"/>
    <property type="molecule type" value="Genomic_DNA"/>
</dbReference>
<dbReference type="GO" id="GO:0005886">
    <property type="term" value="C:plasma membrane"/>
    <property type="evidence" value="ECO:0007669"/>
    <property type="project" value="UniProtKB-SubCell"/>
</dbReference>
<gene>
    <name evidence="9" type="ORF">SAMN04488559_1239</name>
</gene>
<keyword evidence="10" id="KW-1185">Reference proteome</keyword>
<feature type="transmembrane region" description="Helical" evidence="7">
    <location>
        <begin position="377"/>
        <end position="396"/>
    </location>
</feature>
<feature type="transmembrane region" description="Helical" evidence="7">
    <location>
        <begin position="146"/>
        <end position="172"/>
    </location>
</feature>
<dbReference type="InterPro" id="IPR001958">
    <property type="entry name" value="Tet-R_TetA/multi-R_MdtG-like"/>
</dbReference>
<sequence length="412" mass="44836">MIVQMKNRLKYMQIWERNLVILWFGCFLAGIAFSLVMPFMSLYIETLGDFNQKDLSMLSGIAFSSTFIVTAFISPIWGRLADRKGRKLMLLRAALGMALVIGAMGLVQNVYQLIGLRLLQGVFAGFISNANALIATQVPREKSGWALGTLTTGNVTGTLLGPLAGGLIAGAFGYRVTFFITGFLLLSVFFLTLFFVKEHFEPVAKKDELSTKDVFKQIKQPHIIIGMFITTMMVQVAANSISPILSLYVRQLSPHAQNIAFVSGIVASVPGIATLIAAPRFGLLGDKIGPQKILLTGLLGSIAVLIPMAFVTNAWQLGALRFMLGISDAALLPAIQSILTKYSPHNIAGRVFSYNQSFQAMGNVMGPLIGSSISAHFGYSAVFLVTPLFILFNFILAKYNTKFIDEDHSSVA</sequence>
<evidence type="ECO:0000256" key="7">
    <source>
        <dbReference type="SAM" id="Phobius"/>
    </source>
</evidence>
<evidence type="ECO:0000313" key="9">
    <source>
        <dbReference type="EMBL" id="SES05368.1"/>
    </source>
</evidence>
<dbReference type="PRINTS" id="PR01035">
    <property type="entry name" value="TCRTETA"/>
</dbReference>
<keyword evidence="2" id="KW-0813">Transport</keyword>
<evidence type="ECO:0000256" key="5">
    <source>
        <dbReference type="ARBA" id="ARBA00022989"/>
    </source>
</evidence>
<feature type="transmembrane region" description="Helical" evidence="7">
    <location>
        <begin position="114"/>
        <end position="134"/>
    </location>
</feature>
<name>A0A1H9U800_9LACT</name>
<proteinExistence type="predicted"/>